<evidence type="ECO:0000313" key="12">
    <source>
        <dbReference type="Proteomes" id="UP000515163"/>
    </source>
</evidence>
<feature type="transmembrane region" description="Helical" evidence="10">
    <location>
        <begin position="194"/>
        <end position="217"/>
    </location>
</feature>
<feature type="transmembrane region" description="Helical" evidence="10">
    <location>
        <begin position="34"/>
        <end position="54"/>
    </location>
</feature>
<sequence length="317" mass="35583">MEHLGRNWSENGTVLSDLSSLFEEEASVLKNLRIMSYAVICIIGTLGNVLVLLTTRKRRMRTVTNLFIANLALADLAVCILAIPISVAYSSLGYWPFGTMLCKTMPYLQGITVSASIGTLVAIACDRFIVIVYPTIKKLRVSQTWIAIAVIWVLSALVSIPVNLHSEVVSDDIDGVKMAFCMEVWSSHVARNTYSLIVFLVLFLLPIGVMSAMYLGIIIKFKKLQPTQEATIRTHKKVINMLVIVIVIFAVCWIPYHVLFLYLDEAGFTTTKEQTILALFFQWLMYANSACNPIVYAVCNLNYRREFLDMIKCIGES</sequence>
<dbReference type="SUPFAM" id="SSF81321">
    <property type="entry name" value="Family A G protein-coupled receptor-like"/>
    <property type="match status" value="1"/>
</dbReference>
<evidence type="ECO:0000256" key="6">
    <source>
        <dbReference type="ARBA" id="ARBA00023136"/>
    </source>
</evidence>
<dbReference type="GeneID" id="116298095"/>
<feature type="transmembrane region" description="Helical" evidence="10">
    <location>
        <begin position="66"/>
        <end position="87"/>
    </location>
</feature>
<protein>
    <submittedName>
        <fullName evidence="13">QRFP-like peptide receptor</fullName>
    </submittedName>
</protein>
<keyword evidence="6 10" id="KW-0472">Membrane</keyword>
<feature type="transmembrane region" description="Helical" evidence="10">
    <location>
        <begin position="283"/>
        <end position="303"/>
    </location>
</feature>
<dbReference type="Pfam" id="PF00001">
    <property type="entry name" value="7tm_1"/>
    <property type="match status" value="1"/>
</dbReference>
<evidence type="ECO:0000259" key="11">
    <source>
        <dbReference type="PROSITE" id="PS50262"/>
    </source>
</evidence>
<evidence type="ECO:0000256" key="4">
    <source>
        <dbReference type="ARBA" id="ARBA00022989"/>
    </source>
</evidence>
<comment type="similarity">
    <text evidence="2 9">Belongs to the G-protein coupled receptor 1 family.</text>
</comment>
<dbReference type="InterPro" id="IPR000276">
    <property type="entry name" value="GPCR_Rhodpsn"/>
</dbReference>
<evidence type="ECO:0000256" key="10">
    <source>
        <dbReference type="SAM" id="Phobius"/>
    </source>
</evidence>
<dbReference type="OrthoDB" id="5953437at2759"/>
<feature type="transmembrane region" description="Helical" evidence="10">
    <location>
        <begin position="145"/>
        <end position="164"/>
    </location>
</feature>
<dbReference type="AlphaFoldDB" id="A0A6P8I166"/>
<evidence type="ECO:0000256" key="7">
    <source>
        <dbReference type="ARBA" id="ARBA00023170"/>
    </source>
</evidence>
<keyword evidence="5 9" id="KW-0297">G-protein coupled receptor</keyword>
<dbReference type="InterPro" id="IPR017452">
    <property type="entry name" value="GPCR_Rhodpsn_7TM"/>
</dbReference>
<dbReference type="PANTHER" id="PTHR45695">
    <property type="entry name" value="LEUCOKININ RECEPTOR-RELATED"/>
    <property type="match status" value="1"/>
</dbReference>
<dbReference type="SMART" id="SM01381">
    <property type="entry name" value="7TM_GPCR_Srsx"/>
    <property type="match status" value="1"/>
</dbReference>
<evidence type="ECO:0000256" key="9">
    <source>
        <dbReference type="RuleBase" id="RU000688"/>
    </source>
</evidence>
<dbReference type="PRINTS" id="PR00237">
    <property type="entry name" value="GPCRRHODOPSN"/>
</dbReference>
<dbReference type="PROSITE" id="PS00237">
    <property type="entry name" value="G_PROTEIN_RECEP_F1_1"/>
    <property type="match status" value="1"/>
</dbReference>
<dbReference type="RefSeq" id="XP_031562324.1">
    <property type="nucleotide sequence ID" value="XM_031706464.1"/>
</dbReference>
<evidence type="ECO:0000256" key="1">
    <source>
        <dbReference type="ARBA" id="ARBA00004141"/>
    </source>
</evidence>
<evidence type="ECO:0000256" key="8">
    <source>
        <dbReference type="ARBA" id="ARBA00023224"/>
    </source>
</evidence>
<feature type="domain" description="G-protein coupled receptors family 1 profile" evidence="11">
    <location>
        <begin position="47"/>
        <end position="296"/>
    </location>
</feature>
<evidence type="ECO:0000256" key="2">
    <source>
        <dbReference type="ARBA" id="ARBA00010663"/>
    </source>
</evidence>
<keyword evidence="12" id="KW-1185">Reference proteome</keyword>
<dbReference type="PANTHER" id="PTHR45695:SF9">
    <property type="entry name" value="LEUCOKININ RECEPTOR"/>
    <property type="match status" value="1"/>
</dbReference>
<keyword evidence="7 9" id="KW-0675">Receptor</keyword>
<keyword evidence="3 9" id="KW-0812">Transmembrane</keyword>
<feature type="transmembrane region" description="Helical" evidence="10">
    <location>
        <begin position="238"/>
        <end position="263"/>
    </location>
</feature>
<feature type="transmembrane region" description="Helical" evidence="10">
    <location>
        <begin position="107"/>
        <end position="133"/>
    </location>
</feature>
<evidence type="ECO:0000256" key="5">
    <source>
        <dbReference type="ARBA" id="ARBA00023040"/>
    </source>
</evidence>
<dbReference type="Proteomes" id="UP000515163">
    <property type="component" value="Unplaced"/>
</dbReference>
<dbReference type="Gene3D" id="1.20.1070.10">
    <property type="entry name" value="Rhodopsin 7-helix transmembrane proteins"/>
    <property type="match status" value="1"/>
</dbReference>
<dbReference type="GO" id="GO:0005886">
    <property type="term" value="C:plasma membrane"/>
    <property type="evidence" value="ECO:0007669"/>
    <property type="project" value="TreeGrafter"/>
</dbReference>
<dbReference type="KEGG" id="aten:116298095"/>
<evidence type="ECO:0000256" key="3">
    <source>
        <dbReference type="ARBA" id="ARBA00022692"/>
    </source>
</evidence>
<name>A0A6P8I166_ACTTE</name>
<accession>A0A6P8I166</accession>
<proteinExistence type="inferred from homology"/>
<keyword evidence="8 9" id="KW-0807">Transducer</keyword>
<dbReference type="InParanoid" id="A0A6P8I166"/>
<dbReference type="InterPro" id="IPR000611">
    <property type="entry name" value="NPY_rcpt"/>
</dbReference>
<dbReference type="GO" id="GO:0004983">
    <property type="term" value="F:neuropeptide Y receptor activity"/>
    <property type="evidence" value="ECO:0007669"/>
    <property type="project" value="InterPro"/>
</dbReference>
<evidence type="ECO:0000313" key="13">
    <source>
        <dbReference type="RefSeq" id="XP_031562324.1"/>
    </source>
</evidence>
<keyword evidence="4 10" id="KW-1133">Transmembrane helix</keyword>
<organism evidence="12 13">
    <name type="scientific">Actinia tenebrosa</name>
    <name type="common">Australian red waratah sea anemone</name>
    <dbReference type="NCBI Taxonomy" id="6105"/>
    <lineage>
        <taxon>Eukaryota</taxon>
        <taxon>Metazoa</taxon>
        <taxon>Cnidaria</taxon>
        <taxon>Anthozoa</taxon>
        <taxon>Hexacorallia</taxon>
        <taxon>Actiniaria</taxon>
        <taxon>Actiniidae</taxon>
        <taxon>Actinia</taxon>
    </lineage>
</organism>
<reference evidence="13" key="1">
    <citation type="submission" date="2025-08" db="UniProtKB">
        <authorList>
            <consortium name="RefSeq"/>
        </authorList>
    </citation>
    <scope>IDENTIFICATION</scope>
    <source>
        <tissue evidence="13">Tentacle</tissue>
    </source>
</reference>
<dbReference type="FunCoup" id="A0A6P8I166">
    <property type="interactions" value="426"/>
</dbReference>
<dbReference type="PROSITE" id="PS50262">
    <property type="entry name" value="G_PROTEIN_RECEP_F1_2"/>
    <property type="match status" value="1"/>
</dbReference>
<gene>
    <name evidence="13" type="primary">LOC116298095</name>
</gene>
<comment type="subcellular location">
    <subcellularLocation>
        <location evidence="1">Membrane</location>
        <topology evidence="1">Multi-pass membrane protein</topology>
    </subcellularLocation>
</comment>
<dbReference type="PRINTS" id="PR01012">
    <property type="entry name" value="NRPEPTIDEYR"/>
</dbReference>